<organism evidence="2 3">
    <name type="scientific">Azohydromonas lata</name>
    <dbReference type="NCBI Taxonomy" id="45677"/>
    <lineage>
        <taxon>Bacteria</taxon>
        <taxon>Pseudomonadati</taxon>
        <taxon>Pseudomonadota</taxon>
        <taxon>Betaproteobacteria</taxon>
        <taxon>Burkholderiales</taxon>
        <taxon>Sphaerotilaceae</taxon>
        <taxon>Azohydromonas</taxon>
    </lineage>
</organism>
<evidence type="ECO:0000259" key="1">
    <source>
        <dbReference type="Pfam" id="PF14417"/>
    </source>
</evidence>
<feature type="domain" description="MEDS" evidence="1">
    <location>
        <begin position="33"/>
        <end position="194"/>
    </location>
</feature>
<gene>
    <name evidence="2" type="ORF">SM757_09270</name>
</gene>
<dbReference type="Proteomes" id="UP001293718">
    <property type="component" value="Unassembled WGS sequence"/>
</dbReference>
<evidence type="ECO:0000313" key="3">
    <source>
        <dbReference type="Proteomes" id="UP001293718"/>
    </source>
</evidence>
<accession>A0ABU5IDM7</accession>
<comment type="caution">
    <text evidence="2">The sequence shown here is derived from an EMBL/GenBank/DDBJ whole genome shotgun (WGS) entry which is preliminary data.</text>
</comment>
<dbReference type="InterPro" id="IPR025847">
    <property type="entry name" value="MEDS_domain"/>
</dbReference>
<dbReference type="RefSeq" id="WP_322465230.1">
    <property type="nucleotide sequence ID" value="NZ_JAXOJX010000011.1"/>
</dbReference>
<reference evidence="2 3" key="1">
    <citation type="submission" date="2023-11" db="EMBL/GenBank/DDBJ databases">
        <title>Draft genome of Azohydromonas lata strain H1 (DSM1123), a polyhydroxyalkanoate producer.</title>
        <authorList>
            <person name="Traversa D."/>
            <person name="D'Addabbo P."/>
            <person name="Pazzani C."/>
            <person name="Manzari C."/>
            <person name="Chiara M."/>
            <person name="Scrascia M."/>
        </authorList>
    </citation>
    <scope>NUCLEOTIDE SEQUENCE [LARGE SCALE GENOMIC DNA]</scope>
    <source>
        <strain evidence="2 3">H1</strain>
    </source>
</reference>
<name>A0ABU5IDM7_9BURK</name>
<proteinExistence type="predicted"/>
<sequence>MFMDAIQGEQWMQRLASIHPSGLRHEGKLLAHDHAALVYWSRQEFLDTIVPFLVDGIRAGDLVVHIAHDEPLAPVVDALADAGIDVASAAAQGRLMLLSAQQAFAPNGRFDLEAATAGIKAMIEAAQLDGARQVRFSVDISYVLSGTPGIEDFMVLDARANDDIFPSQPFICVCAYNAARGSNHMVEDMFLTHPLVFVRGIPMANPYYQLWAQISSRADYLQRWKARYSAVASGAAT</sequence>
<dbReference type="EMBL" id="JAXOJX010000011">
    <property type="protein sequence ID" value="MDZ5456765.1"/>
    <property type="molecule type" value="Genomic_DNA"/>
</dbReference>
<evidence type="ECO:0000313" key="2">
    <source>
        <dbReference type="EMBL" id="MDZ5456765.1"/>
    </source>
</evidence>
<dbReference type="Pfam" id="PF14417">
    <property type="entry name" value="MEDS"/>
    <property type="match status" value="1"/>
</dbReference>
<protein>
    <submittedName>
        <fullName evidence="2">MEDS domain-containing protein</fullName>
    </submittedName>
</protein>
<keyword evidence="3" id="KW-1185">Reference proteome</keyword>